<organism evidence="1">
    <name type="scientific">Cacopsylla melanoneura</name>
    <dbReference type="NCBI Taxonomy" id="428564"/>
    <lineage>
        <taxon>Eukaryota</taxon>
        <taxon>Metazoa</taxon>
        <taxon>Ecdysozoa</taxon>
        <taxon>Arthropoda</taxon>
        <taxon>Hexapoda</taxon>
        <taxon>Insecta</taxon>
        <taxon>Pterygota</taxon>
        <taxon>Neoptera</taxon>
        <taxon>Paraneoptera</taxon>
        <taxon>Hemiptera</taxon>
        <taxon>Sternorrhyncha</taxon>
        <taxon>Psylloidea</taxon>
        <taxon>Psyllidae</taxon>
        <taxon>Psyllinae</taxon>
        <taxon>Cacopsylla</taxon>
    </lineage>
</organism>
<dbReference type="EMBL" id="HBUF01231511">
    <property type="protein sequence ID" value="CAG6673601.1"/>
    <property type="molecule type" value="Transcribed_RNA"/>
</dbReference>
<proteinExistence type="predicted"/>
<name>A0A8D8SUR9_9HEMI</name>
<accession>A0A8D8SUR9</accession>
<evidence type="ECO:0000313" key="1">
    <source>
        <dbReference type="EMBL" id="CAG6673601.1"/>
    </source>
</evidence>
<dbReference type="EMBL" id="HBUF01231510">
    <property type="protein sequence ID" value="CAG6673600.1"/>
    <property type="molecule type" value="Transcribed_RNA"/>
</dbReference>
<protein>
    <submittedName>
        <fullName evidence="1">Uncharacterized protein</fullName>
    </submittedName>
</protein>
<sequence length="121" mass="13943">MVPCKFIEANNRARARSPSLGSAWTDWEVHELIGKYMDIGLVSTELPLLISLTFLEHTTSNGVLWSNLKIFESNCPKRHSPYRPKTPIFIDSPQKQQIQLTRRKKNFGLLCLLKLSFLKPF</sequence>
<reference evidence="1" key="1">
    <citation type="submission" date="2021-05" db="EMBL/GenBank/DDBJ databases">
        <authorList>
            <person name="Alioto T."/>
            <person name="Alioto T."/>
            <person name="Gomez Garrido J."/>
        </authorList>
    </citation>
    <scope>NUCLEOTIDE SEQUENCE</scope>
</reference>
<dbReference type="AlphaFoldDB" id="A0A8D8SUR9"/>